<gene>
    <name evidence="1" type="ORF">H6G72_07400</name>
</gene>
<evidence type="ECO:0000313" key="2">
    <source>
        <dbReference type="Proteomes" id="UP000641954"/>
    </source>
</evidence>
<accession>A0ABR8EC03</accession>
<organism evidence="1 2">
    <name type="scientific">Planktothricoides raciborskii FACHB-1370</name>
    <dbReference type="NCBI Taxonomy" id="2949576"/>
    <lineage>
        <taxon>Bacteria</taxon>
        <taxon>Bacillati</taxon>
        <taxon>Cyanobacteriota</taxon>
        <taxon>Cyanophyceae</taxon>
        <taxon>Oscillatoriophycideae</taxon>
        <taxon>Oscillatoriales</taxon>
        <taxon>Oscillatoriaceae</taxon>
        <taxon>Planktothricoides</taxon>
    </lineage>
</organism>
<evidence type="ECO:0000313" key="1">
    <source>
        <dbReference type="EMBL" id="MBD2543674.1"/>
    </source>
</evidence>
<dbReference type="EMBL" id="JACJSK010000008">
    <property type="protein sequence ID" value="MBD2543674.1"/>
    <property type="molecule type" value="Genomic_DNA"/>
</dbReference>
<proteinExistence type="predicted"/>
<keyword evidence="2" id="KW-1185">Reference proteome</keyword>
<sequence length="68" mass="7837">MRQKPGFLKKPGFWSRKKPRFLEETGVFYERSPAQKPGFFRLSLSPNQSAHRNPVSCLLTTRARSPTS</sequence>
<reference evidence="1 2" key="1">
    <citation type="journal article" date="2020" name="ISME J.">
        <title>Comparative genomics reveals insights into cyanobacterial evolution and habitat adaptation.</title>
        <authorList>
            <person name="Chen M.Y."/>
            <person name="Teng W.K."/>
            <person name="Zhao L."/>
            <person name="Hu C.X."/>
            <person name="Zhou Y.K."/>
            <person name="Han B.P."/>
            <person name="Song L.R."/>
            <person name="Shu W.S."/>
        </authorList>
    </citation>
    <scope>NUCLEOTIDE SEQUENCE [LARGE SCALE GENOMIC DNA]</scope>
    <source>
        <strain evidence="1 2">FACHB-1370</strain>
    </source>
</reference>
<protein>
    <submittedName>
        <fullName evidence="1">Uncharacterized protein</fullName>
    </submittedName>
</protein>
<dbReference type="Proteomes" id="UP000641954">
    <property type="component" value="Unassembled WGS sequence"/>
</dbReference>
<dbReference type="RefSeq" id="WP_190877771.1">
    <property type="nucleotide sequence ID" value="NZ_JACJSK010000008.1"/>
</dbReference>
<name>A0ABR8EC03_9CYAN</name>
<comment type="caution">
    <text evidence="1">The sequence shown here is derived from an EMBL/GenBank/DDBJ whole genome shotgun (WGS) entry which is preliminary data.</text>
</comment>